<evidence type="ECO:0000313" key="1">
    <source>
        <dbReference type="Proteomes" id="UP000790787"/>
    </source>
</evidence>
<organism evidence="1 2">
    <name type="scientific">Nicotiana tabacum</name>
    <name type="common">Common tobacco</name>
    <dbReference type="NCBI Taxonomy" id="4097"/>
    <lineage>
        <taxon>Eukaryota</taxon>
        <taxon>Viridiplantae</taxon>
        <taxon>Streptophyta</taxon>
        <taxon>Embryophyta</taxon>
        <taxon>Tracheophyta</taxon>
        <taxon>Spermatophyta</taxon>
        <taxon>Magnoliopsida</taxon>
        <taxon>eudicotyledons</taxon>
        <taxon>Gunneridae</taxon>
        <taxon>Pentapetalae</taxon>
        <taxon>asterids</taxon>
        <taxon>lamiids</taxon>
        <taxon>Solanales</taxon>
        <taxon>Solanaceae</taxon>
        <taxon>Nicotianoideae</taxon>
        <taxon>Nicotianeae</taxon>
        <taxon>Nicotiana</taxon>
    </lineage>
</organism>
<proteinExistence type="predicted"/>
<dbReference type="Proteomes" id="UP000790787">
    <property type="component" value="Chromosome 11"/>
</dbReference>
<sequence length="261" mass="29089">MPNSPSPTRISSPHIPYSPAPNTPRHNNIPTPNLRKSTRVSKWPSHLKDFICNNIYLTQVTSNCFAQPSQPNIYSFGALSQYNQQMIQSISEVCEPTSFSQASKHSGWQKAMSTELKALEANHTWDVVPLPKGKKALSCLSPPSPNHVCLLKKSLYGLKQASHGSVYVDDIIISGNNQEEITALKYFLNSEFKVKDLGNLNYFLDMKILREAQGIIICQRKFTLDLLKEFDVSALPCVSSPLEPSSKLFADEGPLLRDPTV</sequence>
<evidence type="ECO:0000313" key="2">
    <source>
        <dbReference type="RefSeq" id="XP_075080671.1"/>
    </source>
</evidence>
<keyword evidence="1" id="KW-1185">Reference proteome</keyword>
<protein>
    <submittedName>
        <fullName evidence="2">Uncharacterized protein LOC142166143</fullName>
    </submittedName>
</protein>
<reference evidence="2" key="2">
    <citation type="submission" date="2025-08" db="UniProtKB">
        <authorList>
            <consortium name="RefSeq"/>
        </authorList>
    </citation>
    <scope>IDENTIFICATION</scope>
    <source>
        <tissue evidence="2">Leaf</tissue>
    </source>
</reference>
<gene>
    <name evidence="2" type="primary">LOC142166143</name>
</gene>
<reference evidence="1" key="1">
    <citation type="journal article" date="2014" name="Nat. Commun.">
        <title>The tobacco genome sequence and its comparison with those of tomato and potato.</title>
        <authorList>
            <person name="Sierro N."/>
            <person name="Battey J.N."/>
            <person name="Ouadi S."/>
            <person name="Bakaher N."/>
            <person name="Bovet L."/>
            <person name="Willig A."/>
            <person name="Goepfert S."/>
            <person name="Peitsch M.C."/>
            <person name="Ivanov N.V."/>
        </authorList>
    </citation>
    <scope>NUCLEOTIDE SEQUENCE [LARGE SCALE GENOMIC DNA]</scope>
</reference>
<dbReference type="RefSeq" id="XP_075080671.1">
    <property type="nucleotide sequence ID" value="XM_075224570.1"/>
</dbReference>
<accession>A0AC58S6Q3</accession>
<name>A0AC58S6Q3_TOBAC</name>